<sequence length="121" mass="13215">MGAAHLFGSKNIVPIEIRKGALRVIDPETNTPANLGRLEDEATDLLVYVHTNILPTTRTAETWHGPGENLTKDGPLRCFENGVSAPDEGATNAVENVFVELLALALGTRRVFLRKTRQLVL</sequence>
<organism evidence="1">
    <name type="scientific">Noctiluca scintillans</name>
    <name type="common">Sea sparkle</name>
    <name type="synonym">Red tide dinoflagellate</name>
    <dbReference type="NCBI Taxonomy" id="2966"/>
    <lineage>
        <taxon>Eukaryota</taxon>
        <taxon>Sar</taxon>
        <taxon>Alveolata</taxon>
        <taxon>Dinophyceae</taxon>
        <taxon>Noctilucales</taxon>
        <taxon>Noctilucaceae</taxon>
        <taxon>Noctiluca</taxon>
    </lineage>
</organism>
<accession>A0A7S1EV49</accession>
<name>A0A7S1EV49_NOCSC</name>
<dbReference type="AlphaFoldDB" id="A0A7S1EV49"/>
<dbReference type="EMBL" id="HBFQ01000151">
    <property type="protein sequence ID" value="CAD8825747.1"/>
    <property type="molecule type" value="Transcribed_RNA"/>
</dbReference>
<reference evidence="1" key="1">
    <citation type="submission" date="2021-01" db="EMBL/GenBank/DDBJ databases">
        <authorList>
            <person name="Corre E."/>
            <person name="Pelletier E."/>
            <person name="Niang G."/>
            <person name="Scheremetjew M."/>
            <person name="Finn R."/>
            <person name="Kale V."/>
            <person name="Holt S."/>
            <person name="Cochrane G."/>
            <person name="Meng A."/>
            <person name="Brown T."/>
            <person name="Cohen L."/>
        </authorList>
    </citation>
    <scope>NUCLEOTIDE SEQUENCE</scope>
</reference>
<protein>
    <submittedName>
        <fullName evidence="1">Uncharacterized protein</fullName>
    </submittedName>
</protein>
<proteinExistence type="predicted"/>
<gene>
    <name evidence="1" type="ORF">NSCI0253_LOCUS93</name>
</gene>
<evidence type="ECO:0000313" key="1">
    <source>
        <dbReference type="EMBL" id="CAD8825747.1"/>
    </source>
</evidence>